<dbReference type="Proteomes" id="UP000273641">
    <property type="component" value="Unassembled WGS sequence"/>
</dbReference>
<evidence type="ECO:0000313" key="4">
    <source>
        <dbReference type="Proteomes" id="UP000273641"/>
    </source>
</evidence>
<evidence type="ECO:0000313" key="1">
    <source>
        <dbReference type="EMBL" id="MBO3360355.1"/>
    </source>
</evidence>
<accession>A0AAE8K6V9</accession>
<name>A0AAE8K6V9_CLOPF</name>
<dbReference type="RefSeq" id="WP_003474856.1">
    <property type="nucleotide sequence ID" value="NZ_CABEEO010000008.1"/>
</dbReference>
<gene>
    <name evidence="3" type="ORF">EHZ11_09400</name>
    <name evidence="2" type="ORF">GNF77_14150</name>
    <name evidence="1" type="ORF">JJB47_16550</name>
</gene>
<evidence type="ECO:0000313" key="2">
    <source>
        <dbReference type="EMBL" id="MDZ5010047.1"/>
    </source>
</evidence>
<comment type="caution">
    <text evidence="3">The sequence shown here is derived from an EMBL/GenBank/DDBJ whole genome shotgun (WGS) entry which is preliminary data.</text>
</comment>
<dbReference type="Proteomes" id="UP001292368">
    <property type="component" value="Unassembled WGS sequence"/>
</dbReference>
<dbReference type="EMBL" id="JAENQP010000020">
    <property type="protein sequence ID" value="MBO3360355.1"/>
    <property type="molecule type" value="Genomic_DNA"/>
</dbReference>
<protein>
    <submittedName>
        <fullName evidence="3">Uncharacterized protein</fullName>
    </submittedName>
</protein>
<sequence>MGDENKKIRLRLNSPKDIRKTLAKITNMIVNNEIDSKKANTIIYSCNSILNSIRADELEKKIQELESYINDDK</sequence>
<dbReference type="Proteomes" id="UP000668068">
    <property type="component" value="Unassembled WGS sequence"/>
</dbReference>
<dbReference type="AlphaFoldDB" id="A0AAE8K6V9"/>
<dbReference type="EMBL" id="WNVM01000018">
    <property type="protein sequence ID" value="MDZ5010047.1"/>
    <property type="molecule type" value="Genomic_DNA"/>
</dbReference>
<reference evidence="3 4" key="1">
    <citation type="submission" date="2018-11" db="EMBL/GenBank/DDBJ databases">
        <title>Draft genome sequences of potential pathogenic Clostridium perfringens from environmental surface water in the North West Province, South Africa.</title>
        <authorList>
            <person name="Fourie J.C.J."/>
            <person name="Sanko T.J."/>
            <person name="Bezuidenhout C."/>
            <person name="Mienie C."/>
            <person name="Adeleke R."/>
        </authorList>
    </citation>
    <scope>NUCLEOTIDE SEQUENCE [LARGE SCALE GENOMIC DNA]</scope>
    <source>
        <strain evidence="3 4">SC4-C13</strain>
    </source>
</reference>
<reference evidence="2" key="2">
    <citation type="submission" date="2019-11" db="EMBL/GenBank/DDBJ databases">
        <title>Characterization of Clostridium perfringens isolates from swine manure treated agricultural soils.</title>
        <authorList>
            <person name="Wushke S.T."/>
        </authorList>
    </citation>
    <scope>NUCLEOTIDE SEQUENCE</scope>
    <source>
        <strain evidence="2">V2</strain>
    </source>
</reference>
<evidence type="ECO:0000313" key="3">
    <source>
        <dbReference type="EMBL" id="RQN24207.1"/>
    </source>
</evidence>
<reference evidence="1" key="3">
    <citation type="submission" date="2020-12" db="EMBL/GenBank/DDBJ databases">
        <title>Comparative genomics of Clostridium perfringens reveals patterns of host-associated phylogenetic clades and virulence factors.</title>
        <authorList>
            <person name="Smith A.H."/>
            <person name="Geier R."/>
        </authorList>
    </citation>
    <scope>NUCLEOTIDE SEQUENCE</scope>
    <source>
        <strain evidence="1">CHD30677R</strain>
    </source>
</reference>
<organism evidence="3 4">
    <name type="scientific">Clostridium perfringens</name>
    <dbReference type="NCBI Taxonomy" id="1502"/>
    <lineage>
        <taxon>Bacteria</taxon>
        <taxon>Bacillati</taxon>
        <taxon>Bacillota</taxon>
        <taxon>Clostridia</taxon>
        <taxon>Eubacteriales</taxon>
        <taxon>Clostridiaceae</taxon>
        <taxon>Clostridium</taxon>
    </lineage>
</organism>
<proteinExistence type="predicted"/>
<dbReference type="EMBL" id="RQNR01000004">
    <property type="protein sequence ID" value="RQN24207.1"/>
    <property type="molecule type" value="Genomic_DNA"/>
</dbReference>